<keyword evidence="3" id="KW-0378">Hydrolase</keyword>
<comment type="similarity">
    <text evidence="1 5">Belongs to the glycosyl hydrolase 1 family.</text>
</comment>
<evidence type="ECO:0000313" key="7">
    <source>
        <dbReference type="EMBL" id="RYR71686.1"/>
    </source>
</evidence>
<evidence type="ECO:0000256" key="3">
    <source>
        <dbReference type="ARBA" id="ARBA00022801"/>
    </source>
</evidence>
<evidence type="ECO:0000313" key="8">
    <source>
        <dbReference type="Proteomes" id="UP000289738"/>
    </source>
</evidence>
<dbReference type="InterPro" id="IPR001360">
    <property type="entry name" value="Glyco_hydro_1"/>
</dbReference>
<dbReference type="EMBL" id="SDMP01000002">
    <property type="protein sequence ID" value="RYR71686.1"/>
    <property type="molecule type" value="Genomic_DNA"/>
</dbReference>
<name>A0A445E829_ARAHY</name>
<dbReference type="FunFam" id="3.20.20.80:FF:000069">
    <property type="entry name" value="Beta-glucosidase 1"/>
    <property type="match status" value="1"/>
</dbReference>
<feature type="transmembrane region" description="Helical" evidence="6">
    <location>
        <begin position="6"/>
        <end position="25"/>
    </location>
</feature>
<keyword evidence="6" id="KW-1133">Transmembrane helix</keyword>
<comment type="caution">
    <text evidence="7">The sequence shown here is derived from an EMBL/GenBank/DDBJ whole genome shotgun (WGS) entry which is preliminary data.</text>
</comment>
<dbReference type="GO" id="GO:0005975">
    <property type="term" value="P:carbohydrate metabolic process"/>
    <property type="evidence" value="ECO:0007669"/>
    <property type="project" value="InterPro"/>
</dbReference>
<dbReference type="InterPro" id="IPR033132">
    <property type="entry name" value="GH_1_N_CS"/>
</dbReference>
<accession>A0A445E829</accession>
<evidence type="ECO:0000256" key="4">
    <source>
        <dbReference type="ARBA" id="ARBA00023180"/>
    </source>
</evidence>
<dbReference type="STRING" id="3818.A0A445E829"/>
<evidence type="ECO:0000256" key="1">
    <source>
        <dbReference type="ARBA" id="ARBA00010838"/>
    </source>
</evidence>
<keyword evidence="6" id="KW-0812">Transmembrane</keyword>
<protein>
    <recommendedName>
        <fullName evidence="9">Hydroxyisourate hydrolase</fullName>
    </recommendedName>
</protein>
<evidence type="ECO:0008006" key="9">
    <source>
        <dbReference type="Google" id="ProtNLM"/>
    </source>
</evidence>
<evidence type="ECO:0000256" key="5">
    <source>
        <dbReference type="RuleBase" id="RU003690"/>
    </source>
</evidence>
<keyword evidence="6" id="KW-0472">Membrane</keyword>
<dbReference type="SUPFAM" id="SSF51445">
    <property type="entry name" value="(Trans)glycosidases"/>
    <property type="match status" value="1"/>
</dbReference>
<dbReference type="PRINTS" id="PR00131">
    <property type="entry name" value="GLHYDRLASE1"/>
</dbReference>
<keyword evidence="4" id="KW-0325">Glycoprotein</keyword>
<proteinExistence type="inferred from homology"/>
<dbReference type="InterPro" id="IPR017853">
    <property type="entry name" value="GH"/>
</dbReference>
<dbReference type="PANTHER" id="PTHR10353">
    <property type="entry name" value="GLYCOSYL HYDROLASE"/>
    <property type="match status" value="1"/>
</dbReference>
<dbReference type="PROSITE" id="PS00653">
    <property type="entry name" value="GLYCOSYL_HYDROL_F1_2"/>
    <property type="match status" value="1"/>
</dbReference>
<sequence length="550" mass="62871">MENNKEPLSLIIIIIGFMVLLNLVLEVHSAEKFTITRHDFPNDFVFGSGTSAYQWEGAADEDGRTPSVWDTYAHDGYVHGGQNGDVACDGYHKYEEDVKLMVESGLEAYRFSISWSRLIPNGRGPVNPKALEFYNNLINELINNGIQPHVTLHNFDFPQALEDEYGGWISRKIIRDFTNYADVCFREFGDRVSYWITINEPNVFSLGGYDQGNGPPHHCSPPFCNNKSKRGNSTTEPYLALHHILLAHSSAVRLYRTKYKEKQNGFVGISVYSFGFFPNTTTEKDILAAQRARDFFVGWVMEPLLHGDYPTSMKKIAGTRIPTFTDRESKLVKGLIHYTNLNITDNSLVLESNLRDFSADMAVLMQTGVERLELFYKLEILTASLMFFSSLCAIYNWLNFDGSDLFANAEYPIEPWGLIEELNHFKLNYGNPPMFIYENGQRTASNASLQDVSRVKYLQGYIGATLHSLRNGSNLKGYIAWSFIDLFELLDGYESSFGLYYVDRNDPELKRYPKLSAKWYSWFLKGRSFAVEAIELEKDPSHISIDHFFD</sequence>
<dbReference type="PANTHER" id="PTHR10353:SF29">
    <property type="entry name" value="BETA-GLUCOSIDASE 11"/>
    <property type="match status" value="1"/>
</dbReference>
<gene>
    <name evidence="7" type="ORF">Ahy_A02g005909</name>
</gene>
<evidence type="ECO:0000256" key="6">
    <source>
        <dbReference type="SAM" id="Phobius"/>
    </source>
</evidence>
<keyword evidence="8" id="KW-1185">Reference proteome</keyword>
<keyword evidence="2" id="KW-0732">Signal</keyword>
<dbReference type="GO" id="GO:0008422">
    <property type="term" value="F:beta-glucosidase activity"/>
    <property type="evidence" value="ECO:0007669"/>
    <property type="project" value="TreeGrafter"/>
</dbReference>
<dbReference type="Pfam" id="PF00232">
    <property type="entry name" value="Glyco_hydro_1"/>
    <property type="match status" value="1"/>
</dbReference>
<dbReference type="Proteomes" id="UP000289738">
    <property type="component" value="Chromosome A02"/>
</dbReference>
<dbReference type="Gene3D" id="3.20.20.80">
    <property type="entry name" value="Glycosidases"/>
    <property type="match status" value="1"/>
</dbReference>
<organism evidence="7 8">
    <name type="scientific">Arachis hypogaea</name>
    <name type="common">Peanut</name>
    <dbReference type="NCBI Taxonomy" id="3818"/>
    <lineage>
        <taxon>Eukaryota</taxon>
        <taxon>Viridiplantae</taxon>
        <taxon>Streptophyta</taxon>
        <taxon>Embryophyta</taxon>
        <taxon>Tracheophyta</taxon>
        <taxon>Spermatophyta</taxon>
        <taxon>Magnoliopsida</taxon>
        <taxon>eudicotyledons</taxon>
        <taxon>Gunneridae</taxon>
        <taxon>Pentapetalae</taxon>
        <taxon>rosids</taxon>
        <taxon>fabids</taxon>
        <taxon>Fabales</taxon>
        <taxon>Fabaceae</taxon>
        <taxon>Papilionoideae</taxon>
        <taxon>50 kb inversion clade</taxon>
        <taxon>dalbergioids sensu lato</taxon>
        <taxon>Dalbergieae</taxon>
        <taxon>Pterocarpus clade</taxon>
        <taxon>Arachis</taxon>
    </lineage>
</organism>
<reference evidence="7 8" key="1">
    <citation type="submission" date="2019-01" db="EMBL/GenBank/DDBJ databases">
        <title>Sequencing of cultivated peanut Arachis hypogaea provides insights into genome evolution and oil improvement.</title>
        <authorList>
            <person name="Chen X."/>
        </authorList>
    </citation>
    <scope>NUCLEOTIDE SEQUENCE [LARGE SCALE GENOMIC DNA]</scope>
    <source>
        <strain evidence="8">cv. Fuhuasheng</strain>
        <tissue evidence="7">Leaves</tissue>
    </source>
</reference>
<dbReference type="AlphaFoldDB" id="A0A445E829"/>
<evidence type="ECO:0000256" key="2">
    <source>
        <dbReference type="ARBA" id="ARBA00022729"/>
    </source>
</evidence>